<dbReference type="PROSITE" id="PS50297">
    <property type="entry name" value="ANK_REP_REGION"/>
    <property type="match status" value="1"/>
</dbReference>
<keyword evidence="2 3" id="KW-0040">ANK repeat</keyword>
<dbReference type="PANTHER" id="PTHR24201:SF15">
    <property type="entry name" value="ANKYRIN REPEAT DOMAIN-CONTAINING PROTEIN 66"/>
    <property type="match status" value="1"/>
</dbReference>
<dbReference type="EMBL" id="JWZX01002625">
    <property type="protein sequence ID" value="KOO28071.1"/>
    <property type="molecule type" value="Genomic_DNA"/>
</dbReference>
<evidence type="ECO:0000256" key="2">
    <source>
        <dbReference type="ARBA" id="ARBA00023043"/>
    </source>
</evidence>
<protein>
    <submittedName>
        <fullName evidence="4">Ankyrin repeat domain-containing protein 39</fullName>
    </submittedName>
</protein>
<dbReference type="SMART" id="SM00248">
    <property type="entry name" value="ANK"/>
    <property type="match status" value="2"/>
</dbReference>
<evidence type="ECO:0000313" key="4">
    <source>
        <dbReference type="EMBL" id="KOO28071.1"/>
    </source>
</evidence>
<keyword evidence="1" id="KW-0677">Repeat</keyword>
<sequence length="308" mass="33470">MPSSSPMACFPLTRVPQYAMPNSSLHPAFAALPSAHPARGVADELRWGRCPLTLRGSLPTRTPNALVEPDGLHRTRSGLGSFSCFARPYRAARGLGSQALRQRPVWSLRASSTRPRATRLPPPPPELRGACGRAAHAHRDGSAADAMSDSMRKAVWQAAKDGNEAELRRLIERGGNVNWRNPADDGWSALHYAAINGHLAIAKRLLEGGADATLRTKGGETAIDFARKEGKSEVVALLSEPRYANGDRTECEPNADLNANRMRNRMRTEMKPERRGGAVLGARGPRFICRSANEWRRAAMGCGREVAA</sequence>
<reference evidence="5" key="1">
    <citation type="journal article" date="2015" name="PLoS Genet.">
        <title>Genome Sequence and Transcriptome Analyses of Chrysochromulina tobin: Metabolic Tools for Enhanced Algal Fitness in the Prominent Order Prymnesiales (Haptophyceae).</title>
        <authorList>
            <person name="Hovde B.T."/>
            <person name="Deodato C.R."/>
            <person name="Hunsperger H.M."/>
            <person name="Ryken S.A."/>
            <person name="Yost W."/>
            <person name="Jha R.K."/>
            <person name="Patterson J."/>
            <person name="Monnat R.J. Jr."/>
            <person name="Barlow S.B."/>
            <person name="Starkenburg S.R."/>
            <person name="Cattolico R.A."/>
        </authorList>
    </citation>
    <scope>NUCLEOTIDE SEQUENCE</scope>
    <source>
        <strain evidence="5">CCMP291</strain>
    </source>
</reference>
<dbReference type="OrthoDB" id="539213at2759"/>
<name>A0A0M0JNB3_9EUKA</name>
<dbReference type="Gene3D" id="1.25.40.20">
    <property type="entry name" value="Ankyrin repeat-containing domain"/>
    <property type="match status" value="1"/>
</dbReference>
<dbReference type="InterPro" id="IPR050776">
    <property type="entry name" value="Ank_Repeat/CDKN_Inhibitor"/>
</dbReference>
<organism evidence="4 5">
    <name type="scientific">Chrysochromulina tobinii</name>
    <dbReference type="NCBI Taxonomy" id="1460289"/>
    <lineage>
        <taxon>Eukaryota</taxon>
        <taxon>Haptista</taxon>
        <taxon>Haptophyta</taxon>
        <taxon>Prymnesiophyceae</taxon>
        <taxon>Prymnesiales</taxon>
        <taxon>Chrysochromulinaceae</taxon>
        <taxon>Chrysochromulina</taxon>
    </lineage>
</organism>
<dbReference type="InterPro" id="IPR002110">
    <property type="entry name" value="Ankyrin_rpt"/>
</dbReference>
<comment type="caution">
    <text evidence="4">The sequence shown here is derived from an EMBL/GenBank/DDBJ whole genome shotgun (WGS) entry which is preliminary data.</text>
</comment>
<feature type="non-terminal residue" evidence="4">
    <location>
        <position position="308"/>
    </location>
</feature>
<evidence type="ECO:0000313" key="5">
    <source>
        <dbReference type="Proteomes" id="UP000037460"/>
    </source>
</evidence>
<dbReference type="Proteomes" id="UP000037460">
    <property type="component" value="Unassembled WGS sequence"/>
</dbReference>
<proteinExistence type="predicted"/>
<dbReference type="PROSITE" id="PS50088">
    <property type="entry name" value="ANK_REPEAT"/>
    <property type="match status" value="1"/>
</dbReference>
<evidence type="ECO:0000256" key="1">
    <source>
        <dbReference type="ARBA" id="ARBA00022737"/>
    </source>
</evidence>
<dbReference type="InterPro" id="IPR036770">
    <property type="entry name" value="Ankyrin_rpt-contain_sf"/>
</dbReference>
<dbReference type="PANTHER" id="PTHR24201">
    <property type="entry name" value="ANK_REP_REGION DOMAIN-CONTAINING PROTEIN"/>
    <property type="match status" value="1"/>
</dbReference>
<evidence type="ECO:0000256" key="3">
    <source>
        <dbReference type="PROSITE-ProRule" id="PRU00023"/>
    </source>
</evidence>
<dbReference type="SUPFAM" id="SSF48403">
    <property type="entry name" value="Ankyrin repeat"/>
    <property type="match status" value="1"/>
</dbReference>
<feature type="repeat" description="ANK" evidence="3">
    <location>
        <begin position="185"/>
        <end position="217"/>
    </location>
</feature>
<dbReference type="AlphaFoldDB" id="A0A0M0JNB3"/>
<dbReference type="Pfam" id="PF12796">
    <property type="entry name" value="Ank_2"/>
    <property type="match status" value="1"/>
</dbReference>
<keyword evidence="5" id="KW-1185">Reference proteome</keyword>
<gene>
    <name evidence="4" type="ORF">Ctob_012275</name>
</gene>
<accession>A0A0M0JNB3</accession>